<reference evidence="1" key="1">
    <citation type="submission" date="2023-02" db="EMBL/GenBank/DDBJ databases">
        <title>Polaribacter ponticola sp. nov., isolated from seawater.</title>
        <authorList>
            <person name="Baek J.H."/>
            <person name="Kim J.M."/>
            <person name="Choi D.G."/>
            <person name="Jeon C.O."/>
        </authorList>
    </citation>
    <scope>NUCLEOTIDE SEQUENCE</scope>
    <source>
        <strain evidence="1">MSW5</strain>
    </source>
</reference>
<sequence>MDDKIRTSTIKKVKLTQTNKNSFFINGHRNNGMQDLKIKVSDKELILTDDKTDYKASIINFYIKNKTL</sequence>
<accession>A0ABT5S6Y7</accession>
<proteinExistence type="predicted"/>
<evidence type="ECO:0000313" key="1">
    <source>
        <dbReference type="EMBL" id="MDD7913276.1"/>
    </source>
</evidence>
<protein>
    <submittedName>
        <fullName evidence="1">Uncharacterized protein</fullName>
    </submittedName>
</protein>
<dbReference type="RefSeq" id="WP_274270146.1">
    <property type="nucleotide sequence ID" value="NZ_JAOSLC020000002.1"/>
</dbReference>
<name>A0ABT5S6Y7_9FLAO</name>
<organism evidence="1 2">
    <name type="scientific">Polaribacter ponticola</name>
    <dbReference type="NCBI Taxonomy" id="2978475"/>
    <lineage>
        <taxon>Bacteria</taxon>
        <taxon>Pseudomonadati</taxon>
        <taxon>Bacteroidota</taxon>
        <taxon>Flavobacteriia</taxon>
        <taxon>Flavobacteriales</taxon>
        <taxon>Flavobacteriaceae</taxon>
    </lineage>
</organism>
<keyword evidence="2" id="KW-1185">Reference proteome</keyword>
<evidence type="ECO:0000313" key="2">
    <source>
        <dbReference type="Proteomes" id="UP001151478"/>
    </source>
</evidence>
<dbReference type="EMBL" id="JAOSLC020000002">
    <property type="protein sequence ID" value="MDD7913276.1"/>
    <property type="molecule type" value="Genomic_DNA"/>
</dbReference>
<comment type="caution">
    <text evidence="1">The sequence shown here is derived from an EMBL/GenBank/DDBJ whole genome shotgun (WGS) entry which is preliminary data.</text>
</comment>
<gene>
    <name evidence="1" type="ORF">N5A56_002005</name>
</gene>
<dbReference type="Proteomes" id="UP001151478">
    <property type="component" value="Unassembled WGS sequence"/>
</dbReference>